<reference evidence="2" key="1">
    <citation type="journal article" date="2020" name="Stud. Mycol.">
        <title>101 Dothideomycetes genomes: a test case for predicting lifestyles and emergence of pathogens.</title>
        <authorList>
            <person name="Haridas S."/>
            <person name="Albert R."/>
            <person name="Binder M."/>
            <person name="Bloem J."/>
            <person name="Labutti K."/>
            <person name="Salamov A."/>
            <person name="Andreopoulos B."/>
            <person name="Baker S."/>
            <person name="Barry K."/>
            <person name="Bills G."/>
            <person name="Bluhm B."/>
            <person name="Cannon C."/>
            <person name="Castanera R."/>
            <person name="Culley D."/>
            <person name="Daum C."/>
            <person name="Ezra D."/>
            <person name="Gonzalez J."/>
            <person name="Henrissat B."/>
            <person name="Kuo A."/>
            <person name="Liang C."/>
            <person name="Lipzen A."/>
            <person name="Lutzoni F."/>
            <person name="Magnuson J."/>
            <person name="Mondo S."/>
            <person name="Nolan M."/>
            <person name="Ohm R."/>
            <person name="Pangilinan J."/>
            <person name="Park H.-J."/>
            <person name="Ramirez L."/>
            <person name="Alfaro M."/>
            <person name="Sun H."/>
            <person name="Tritt A."/>
            <person name="Yoshinaga Y."/>
            <person name="Zwiers L.-H."/>
            <person name="Turgeon B."/>
            <person name="Goodwin S."/>
            <person name="Spatafora J."/>
            <person name="Crous P."/>
            <person name="Grigoriev I."/>
        </authorList>
    </citation>
    <scope>NUCLEOTIDE SEQUENCE</scope>
    <source>
        <strain evidence="2">CBS 101060</strain>
    </source>
</reference>
<feature type="region of interest" description="Disordered" evidence="1">
    <location>
        <begin position="1"/>
        <end position="46"/>
    </location>
</feature>
<comment type="caution">
    <text evidence="2">The sequence shown here is derived from an EMBL/GenBank/DDBJ whole genome shotgun (WGS) entry which is preliminary data.</text>
</comment>
<evidence type="ECO:0000313" key="2">
    <source>
        <dbReference type="EMBL" id="KAF2841582.1"/>
    </source>
</evidence>
<feature type="region of interest" description="Disordered" evidence="1">
    <location>
        <begin position="94"/>
        <end position="184"/>
    </location>
</feature>
<feature type="compositionally biased region" description="Polar residues" evidence="1">
    <location>
        <begin position="100"/>
        <end position="118"/>
    </location>
</feature>
<sequence length="184" mass="19932">MEEKRTLLHHGVFPPSPQGVSNPRRVSTLPRPCCPGSTQSPSASNHPQRLFQIQGRQDVLGPKPISTSAPPSTVPFYEPRATDALGTKVIPAHPSGIVSGRQSGTESHSPHPQGTSIHGTFLHTKDDRHPKAPPPILRRHQPSTAPRSHLGRHNFLGSSPCPQAHLRPRCLSTHPGRPSPWGPM</sequence>
<evidence type="ECO:0000313" key="3">
    <source>
        <dbReference type="Proteomes" id="UP000799429"/>
    </source>
</evidence>
<proteinExistence type="predicted"/>
<gene>
    <name evidence="2" type="ORF">M501DRAFT_1000848</name>
</gene>
<organism evidence="2 3">
    <name type="scientific">Patellaria atrata CBS 101060</name>
    <dbReference type="NCBI Taxonomy" id="1346257"/>
    <lineage>
        <taxon>Eukaryota</taxon>
        <taxon>Fungi</taxon>
        <taxon>Dikarya</taxon>
        <taxon>Ascomycota</taxon>
        <taxon>Pezizomycotina</taxon>
        <taxon>Dothideomycetes</taxon>
        <taxon>Dothideomycetes incertae sedis</taxon>
        <taxon>Patellariales</taxon>
        <taxon>Patellariaceae</taxon>
        <taxon>Patellaria</taxon>
    </lineage>
</organism>
<feature type="compositionally biased region" description="Polar residues" evidence="1">
    <location>
        <begin position="36"/>
        <end position="46"/>
    </location>
</feature>
<dbReference type="AlphaFoldDB" id="A0A9P4SGV9"/>
<evidence type="ECO:0000256" key="1">
    <source>
        <dbReference type="SAM" id="MobiDB-lite"/>
    </source>
</evidence>
<accession>A0A9P4SGV9</accession>
<dbReference type="Proteomes" id="UP000799429">
    <property type="component" value="Unassembled WGS sequence"/>
</dbReference>
<protein>
    <submittedName>
        <fullName evidence="2">Uncharacterized protein</fullName>
    </submittedName>
</protein>
<keyword evidence="3" id="KW-1185">Reference proteome</keyword>
<name>A0A9P4SGV9_9PEZI</name>
<dbReference type="EMBL" id="MU006091">
    <property type="protein sequence ID" value="KAF2841582.1"/>
    <property type="molecule type" value="Genomic_DNA"/>
</dbReference>